<dbReference type="EMBL" id="VDGE01000001">
    <property type="protein sequence ID" value="TNC77871.1"/>
    <property type="molecule type" value="Genomic_DNA"/>
</dbReference>
<evidence type="ECO:0000313" key="3">
    <source>
        <dbReference type="Proteomes" id="UP000305681"/>
    </source>
</evidence>
<feature type="chain" id="PRO_5022902812" evidence="1">
    <location>
        <begin position="23"/>
        <end position="360"/>
    </location>
</feature>
<feature type="signal peptide" evidence="1">
    <location>
        <begin position="1"/>
        <end position="22"/>
    </location>
</feature>
<dbReference type="AlphaFoldDB" id="A0A5C4NSG0"/>
<protein>
    <submittedName>
        <fullName evidence="2">Uncharacterized protein</fullName>
    </submittedName>
</protein>
<organism evidence="2 3">
    <name type="scientific">Janthinobacterium lividum</name>
    <dbReference type="NCBI Taxonomy" id="29581"/>
    <lineage>
        <taxon>Bacteria</taxon>
        <taxon>Pseudomonadati</taxon>
        <taxon>Pseudomonadota</taxon>
        <taxon>Betaproteobacteria</taxon>
        <taxon>Burkholderiales</taxon>
        <taxon>Oxalobacteraceae</taxon>
        <taxon>Janthinobacterium</taxon>
    </lineage>
</organism>
<proteinExistence type="predicted"/>
<gene>
    <name evidence="2" type="ORF">FHI69_00785</name>
</gene>
<accession>A0A5C4NSG0</accession>
<evidence type="ECO:0000313" key="2">
    <source>
        <dbReference type="EMBL" id="TNC77871.1"/>
    </source>
</evidence>
<name>A0A5C4NSG0_9BURK</name>
<sequence>MLKLTPGRTLLALSLLSPLSHAADAPAAAGHYLTLYAAPGVPQDDDPYTWSTAGGKQLAKGVTKADGRAYVKGEEGEDTYTLKTISMRWQLKVPAACWQGAPDAFQQCMQLAKTTSRHDEEQDARKLAEQEKEVKMQARIAAYAVQARANDDDLAWLGRLPSSWTLESYGKRLLGIGDKVAGQISNALKDGGPDARQFVCRAPADYGPVPEQASVEAWMALPGDVRKVRAGPAWDALVAAGEKGNWMARLELYYALSSVNVHALSLLEQYRIVQLMEWLHKKQVGGLYGYFSIGIPVTPGNLPSATWRKQDQASLYAAMLGSYEDQNSRGSALQTDPDPALAEAGRKMLACAQAAMPRRY</sequence>
<evidence type="ECO:0000256" key="1">
    <source>
        <dbReference type="SAM" id="SignalP"/>
    </source>
</evidence>
<comment type="caution">
    <text evidence="2">The sequence shown here is derived from an EMBL/GenBank/DDBJ whole genome shotgun (WGS) entry which is preliminary data.</text>
</comment>
<reference evidence="2 3" key="1">
    <citation type="submission" date="2019-06" db="EMBL/GenBank/DDBJ databases">
        <title>Genome sequence of Janthinobacterium lividum UCD_MED1.</title>
        <authorList>
            <person name="De Leon M.E."/>
            <person name="Jospin G."/>
        </authorList>
    </citation>
    <scope>NUCLEOTIDE SEQUENCE [LARGE SCALE GENOMIC DNA]</scope>
    <source>
        <strain evidence="2 3">UCD_MED1</strain>
    </source>
</reference>
<dbReference type="Proteomes" id="UP000305681">
    <property type="component" value="Unassembled WGS sequence"/>
</dbReference>
<keyword evidence="1" id="KW-0732">Signal</keyword>
<dbReference type="RefSeq" id="WP_139088989.1">
    <property type="nucleotide sequence ID" value="NZ_VDGE01000001.1"/>
</dbReference>